<feature type="transmembrane region" description="Helical" evidence="1">
    <location>
        <begin position="12"/>
        <end position="30"/>
    </location>
</feature>
<dbReference type="InterPro" id="IPR042983">
    <property type="entry name" value="PKDCC"/>
</dbReference>
<dbReference type="InterPro" id="IPR011009">
    <property type="entry name" value="Kinase-like_dom_sf"/>
</dbReference>
<keyword evidence="1" id="KW-0472">Membrane</keyword>
<keyword evidence="1" id="KW-1133">Transmembrane helix</keyword>
<dbReference type="GO" id="GO:0001501">
    <property type="term" value="P:skeletal system development"/>
    <property type="evidence" value="ECO:0007669"/>
    <property type="project" value="TreeGrafter"/>
</dbReference>
<dbReference type="Proteomes" id="UP001186944">
    <property type="component" value="Unassembled WGS sequence"/>
</dbReference>
<reference evidence="3" key="1">
    <citation type="submission" date="2019-08" db="EMBL/GenBank/DDBJ databases">
        <title>The improved chromosome-level genome for the pearl oyster Pinctada fucata martensii using PacBio sequencing and Hi-C.</title>
        <authorList>
            <person name="Zheng Z."/>
        </authorList>
    </citation>
    <scope>NUCLEOTIDE SEQUENCE</scope>
    <source>
        <strain evidence="3">ZZ-2019</strain>
        <tissue evidence="3">Adductor muscle</tissue>
    </source>
</reference>
<gene>
    <name evidence="3" type="ORF">FSP39_010200</name>
</gene>
<keyword evidence="4" id="KW-1185">Reference proteome</keyword>
<keyword evidence="1" id="KW-0812">Transmembrane</keyword>
<evidence type="ECO:0000256" key="1">
    <source>
        <dbReference type="SAM" id="Phobius"/>
    </source>
</evidence>
<dbReference type="GO" id="GO:0005576">
    <property type="term" value="C:extracellular region"/>
    <property type="evidence" value="ECO:0007669"/>
    <property type="project" value="TreeGrafter"/>
</dbReference>
<dbReference type="Pfam" id="PF12260">
    <property type="entry name" value="PIP49_C"/>
    <property type="match status" value="1"/>
</dbReference>
<sequence length="886" mass="100519">MRCRLRYKAGWTAFLFIFSIAGLILTYRQISENQGKSTRMKNFPSEFTDQHNVENMQMPPLYMLKQKSDIMKPPEDIPDNISNPDRLKRILKNLYPENWGKAKDADEMAIELKHELSELGIDSAMSCKDIDMLRVQQPVKIGSKKYVDRALIKPNNKEVVVKSQANDQETKIKCMQQVYDVEKCHVMGNYMLMREILFMSLFKNPAVVSPLGYCLRGDNIHHEMKKKGILLVVESGTPVNHNSFAFIPWFNKLQYAIRLSKLLDYLDNSPLGPVGMVNIRMDDFILVGMQKRLKLSDLDDLTFEEKRCKTTQDCHIPNALKEIKCDDGYCKGWNSKHNLYLVSTTLYNSLLTNPPGVDKNLVDELLNGILRLEFTAKEILKQLEELLKSAGHSIKEEEPQYEGQPQGHGQGHVADVKLVDQQVIQSKEDLRREEEIRNNKVLRDVPQGGEQVPRASFTGDYIRHNQSNFPGLYDYVCPKSRVVWGCVMTVQNLKEAKEQCNNDFQCKSFVLFTSNPDAEALMTMVAKNLGTGHPEPNAGATLFIKSSEVNPGGIPVAMVTKAPVERETEVECRARTQSITADARTSREKRLMAHLGLKGTSEDLWKLHVKTSKIERCDGFNTLMMSNTKGGRFDVQMDKAINNLKSAIYLAEFGVRQYHIAYLITYHLDRLLGLYHIPPTVTWFLRTADVADVEGDKSWPEQLGTYLANGDDIKGLLTVAAPRVIKQSTVSLEKRNSMVKTVLPFTRMEKLQLEYVLLWFLVKIPKDIDHLGYKGHLIHFHADEAFQDLNVDLLGYFSHCQFPNVVYKSLSCHKCRGSTGQHSSSVCSLGQTVIQQVVSAGYNNKDIRIQSLTPTEITSVINDAASDVLSVIDACIKKHGREKVLY</sequence>
<dbReference type="PANTHER" id="PTHR46448:SF1">
    <property type="entry name" value="PROTEIN KINASE DOMAIN-CONTAINING PROTEIN"/>
    <property type="match status" value="1"/>
</dbReference>
<accession>A0AA89BJ56</accession>
<dbReference type="Gene3D" id="1.10.510.10">
    <property type="entry name" value="Transferase(Phosphotransferase) domain 1"/>
    <property type="match status" value="1"/>
</dbReference>
<dbReference type="PANTHER" id="PTHR46448">
    <property type="entry name" value="PROTEIN KINASE DOMAIN-CONTAINING PROTEIN"/>
    <property type="match status" value="1"/>
</dbReference>
<proteinExistence type="predicted"/>
<protein>
    <recommendedName>
        <fullName evidence="2">FAM69 protein-kinase domain-containing protein</fullName>
    </recommendedName>
</protein>
<evidence type="ECO:0000313" key="4">
    <source>
        <dbReference type="Proteomes" id="UP001186944"/>
    </source>
</evidence>
<comment type="caution">
    <text evidence="3">The sequence shown here is derived from an EMBL/GenBank/DDBJ whole genome shotgun (WGS) entry which is preliminary data.</text>
</comment>
<organism evidence="3 4">
    <name type="scientific">Pinctada imbricata</name>
    <name type="common">Atlantic pearl-oyster</name>
    <name type="synonym">Pinctada martensii</name>
    <dbReference type="NCBI Taxonomy" id="66713"/>
    <lineage>
        <taxon>Eukaryota</taxon>
        <taxon>Metazoa</taxon>
        <taxon>Spiralia</taxon>
        <taxon>Lophotrochozoa</taxon>
        <taxon>Mollusca</taxon>
        <taxon>Bivalvia</taxon>
        <taxon>Autobranchia</taxon>
        <taxon>Pteriomorphia</taxon>
        <taxon>Pterioida</taxon>
        <taxon>Pterioidea</taxon>
        <taxon>Pteriidae</taxon>
        <taxon>Pinctada</taxon>
    </lineage>
</organism>
<evidence type="ECO:0000313" key="3">
    <source>
        <dbReference type="EMBL" id="KAK3084216.1"/>
    </source>
</evidence>
<dbReference type="SUPFAM" id="SSF56112">
    <property type="entry name" value="Protein kinase-like (PK-like)"/>
    <property type="match status" value="1"/>
</dbReference>
<evidence type="ECO:0000259" key="2">
    <source>
        <dbReference type="Pfam" id="PF12260"/>
    </source>
</evidence>
<feature type="domain" description="FAM69 protein-kinase" evidence="2">
    <location>
        <begin position="195"/>
        <end position="364"/>
    </location>
</feature>
<name>A0AA89BJ56_PINIB</name>
<dbReference type="InterPro" id="IPR022049">
    <property type="entry name" value="FAM69_kinase_dom"/>
</dbReference>
<dbReference type="EMBL" id="VSWD01000013">
    <property type="protein sequence ID" value="KAK3084216.1"/>
    <property type="molecule type" value="Genomic_DNA"/>
</dbReference>
<dbReference type="GO" id="GO:0004715">
    <property type="term" value="F:non-membrane spanning protein tyrosine kinase activity"/>
    <property type="evidence" value="ECO:0007669"/>
    <property type="project" value="InterPro"/>
</dbReference>
<dbReference type="AlphaFoldDB" id="A0AA89BJ56"/>